<comment type="caution">
    <text evidence="3">The sequence shown here is derived from an EMBL/GenBank/DDBJ whole genome shotgun (WGS) entry which is preliminary data.</text>
</comment>
<reference evidence="3 4" key="1">
    <citation type="journal article" date="2024" name="BMC Genomics">
        <title>De novo assembly and annotation of Popillia japonica's genome with initial clues to its potential as an invasive pest.</title>
        <authorList>
            <person name="Cucini C."/>
            <person name="Boschi S."/>
            <person name="Funari R."/>
            <person name="Cardaioli E."/>
            <person name="Iannotti N."/>
            <person name="Marturano G."/>
            <person name="Paoli F."/>
            <person name="Bruttini M."/>
            <person name="Carapelli A."/>
            <person name="Frati F."/>
            <person name="Nardi F."/>
        </authorList>
    </citation>
    <scope>NUCLEOTIDE SEQUENCE [LARGE SCALE GENOMIC DNA]</scope>
    <source>
        <strain evidence="3">DMR45628</strain>
    </source>
</reference>
<keyword evidence="1" id="KW-0863">Zinc-finger</keyword>
<accession>A0AAW1IDN9</accession>
<dbReference type="Proteomes" id="UP001458880">
    <property type="component" value="Unassembled WGS sequence"/>
</dbReference>
<evidence type="ECO:0000313" key="3">
    <source>
        <dbReference type="EMBL" id="KAK9687370.1"/>
    </source>
</evidence>
<gene>
    <name evidence="3" type="ORF">QE152_g36509</name>
</gene>
<proteinExistence type="predicted"/>
<protein>
    <recommendedName>
        <fullName evidence="2">SWIM-type domain-containing protein</fullName>
    </recommendedName>
</protein>
<name>A0AAW1IDN9_POPJA</name>
<organism evidence="3 4">
    <name type="scientific">Popillia japonica</name>
    <name type="common">Japanese beetle</name>
    <dbReference type="NCBI Taxonomy" id="7064"/>
    <lineage>
        <taxon>Eukaryota</taxon>
        <taxon>Metazoa</taxon>
        <taxon>Ecdysozoa</taxon>
        <taxon>Arthropoda</taxon>
        <taxon>Hexapoda</taxon>
        <taxon>Insecta</taxon>
        <taxon>Pterygota</taxon>
        <taxon>Neoptera</taxon>
        <taxon>Endopterygota</taxon>
        <taxon>Coleoptera</taxon>
        <taxon>Polyphaga</taxon>
        <taxon>Scarabaeiformia</taxon>
        <taxon>Scarabaeidae</taxon>
        <taxon>Rutelinae</taxon>
        <taxon>Popillia</taxon>
    </lineage>
</organism>
<dbReference type="EMBL" id="JASPKY010000649">
    <property type="protein sequence ID" value="KAK9687370.1"/>
    <property type="molecule type" value="Genomic_DNA"/>
</dbReference>
<evidence type="ECO:0000256" key="1">
    <source>
        <dbReference type="PROSITE-ProRule" id="PRU00325"/>
    </source>
</evidence>
<keyword evidence="1" id="KW-0479">Metal-binding</keyword>
<evidence type="ECO:0000259" key="2">
    <source>
        <dbReference type="PROSITE" id="PS50966"/>
    </source>
</evidence>
<dbReference type="PROSITE" id="PS50966">
    <property type="entry name" value="ZF_SWIM"/>
    <property type="match status" value="1"/>
</dbReference>
<dbReference type="AlphaFoldDB" id="A0AAW1IDN9"/>
<feature type="domain" description="SWIM-type" evidence="2">
    <location>
        <begin position="33"/>
        <end position="72"/>
    </location>
</feature>
<evidence type="ECO:0000313" key="4">
    <source>
        <dbReference type="Proteomes" id="UP001458880"/>
    </source>
</evidence>
<keyword evidence="4" id="KW-1185">Reference proteome</keyword>
<sequence length="140" mass="15784">MKLFAKYTKAYQDGNTWFILATVAAEQRKNAEYKVSLVLENKLIYQANYTCPAGFGWSPACKHIAAICYSLEYFSITDSPQTWHVPRGSALPRHALENNPDEGKYVQQKQSENNLAEDENVQEKLSASLDSIGKAKSFWG</sequence>
<dbReference type="GO" id="GO:0008270">
    <property type="term" value="F:zinc ion binding"/>
    <property type="evidence" value="ECO:0007669"/>
    <property type="project" value="UniProtKB-KW"/>
</dbReference>
<dbReference type="InterPro" id="IPR007527">
    <property type="entry name" value="Znf_SWIM"/>
</dbReference>
<keyword evidence="1" id="KW-0862">Zinc</keyword>